<accession>L1I8X0</accession>
<dbReference type="OrthoDB" id="204305at2759"/>
<evidence type="ECO:0000313" key="3">
    <source>
        <dbReference type="Proteomes" id="UP000011087"/>
    </source>
</evidence>
<reference evidence="3" key="2">
    <citation type="submission" date="2012-11" db="EMBL/GenBank/DDBJ databases">
        <authorList>
            <person name="Kuo A."/>
            <person name="Curtis B.A."/>
            <person name="Tanifuji G."/>
            <person name="Burki F."/>
            <person name="Gruber A."/>
            <person name="Irimia M."/>
            <person name="Maruyama S."/>
            <person name="Arias M.C."/>
            <person name="Ball S.G."/>
            <person name="Gile G.H."/>
            <person name="Hirakawa Y."/>
            <person name="Hopkins J.F."/>
            <person name="Rensing S.A."/>
            <person name="Schmutz J."/>
            <person name="Symeonidi A."/>
            <person name="Elias M."/>
            <person name="Eveleigh R.J."/>
            <person name="Herman E.K."/>
            <person name="Klute M.J."/>
            <person name="Nakayama T."/>
            <person name="Obornik M."/>
            <person name="Reyes-Prieto A."/>
            <person name="Armbrust E.V."/>
            <person name="Aves S.J."/>
            <person name="Beiko R.G."/>
            <person name="Coutinho P."/>
            <person name="Dacks J.B."/>
            <person name="Durnford D.G."/>
            <person name="Fast N.M."/>
            <person name="Green B.R."/>
            <person name="Grisdale C."/>
            <person name="Hempe F."/>
            <person name="Henrissat B."/>
            <person name="Hoppner M.P."/>
            <person name="Ishida K.-I."/>
            <person name="Kim E."/>
            <person name="Koreny L."/>
            <person name="Kroth P.G."/>
            <person name="Liu Y."/>
            <person name="Malik S.-B."/>
            <person name="Maier U.G."/>
            <person name="McRose D."/>
            <person name="Mock T."/>
            <person name="Neilson J.A."/>
            <person name="Onodera N.T."/>
            <person name="Poole A.M."/>
            <person name="Pritham E.J."/>
            <person name="Richards T.A."/>
            <person name="Rocap G."/>
            <person name="Roy S.W."/>
            <person name="Sarai C."/>
            <person name="Schaack S."/>
            <person name="Shirato S."/>
            <person name="Slamovits C.H."/>
            <person name="Spencer D.F."/>
            <person name="Suzuki S."/>
            <person name="Worden A.Z."/>
            <person name="Zauner S."/>
            <person name="Barry K."/>
            <person name="Bell C."/>
            <person name="Bharti A.K."/>
            <person name="Crow J.A."/>
            <person name="Grimwood J."/>
            <person name="Kramer R."/>
            <person name="Lindquist E."/>
            <person name="Lucas S."/>
            <person name="Salamov A."/>
            <person name="McFadden G.I."/>
            <person name="Lane C.E."/>
            <person name="Keeling P.J."/>
            <person name="Gray M.W."/>
            <person name="Grigoriev I.V."/>
            <person name="Archibald J.M."/>
        </authorList>
    </citation>
    <scope>NUCLEOTIDE SEQUENCE</scope>
    <source>
        <strain evidence="3">CCMP2712</strain>
    </source>
</reference>
<evidence type="ECO:0000313" key="1">
    <source>
        <dbReference type="EMBL" id="EKX32329.1"/>
    </source>
</evidence>
<organism evidence="1">
    <name type="scientific">Guillardia theta (strain CCMP2712)</name>
    <name type="common">Cryptophyte</name>
    <dbReference type="NCBI Taxonomy" id="905079"/>
    <lineage>
        <taxon>Eukaryota</taxon>
        <taxon>Cryptophyceae</taxon>
        <taxon>Pyrenomonadales</taxon>
        <taxon>Geminigeraceae</taxon>
        <taxon>Guillardia</taxon>
    </lineage>
</organism>
<dbReference type="GeneID" id="17289055"/>
<sequence length="176" mass="20403">MFTGTKGDSKRRRIIVREAGHDVIQREVDAVKHWIMSGKQLHSMRDSVLHSRPFNSRLWGCIAPCEIQGSPIVEVVKDFLEKHQAHVRTDEWFGSTVMLPYFTWNNDKLTHDSLFCMDWQDSLPFPTERNGIEFAGQPSLSWYGGNEELAMKMHRGEWLCSSSPYRCRGSSSWRRG</sequence>
<dbReference type="RefSeq" id="XP_005819309.1">
    <property type="nucleotide sequence ID" value="XM_005819252.1"/>
</dbReference>
<dbReference type="KEGG" id="gtt:GUITHDRAFT_156359"/>
<evidence type="ECO:0000313" key="2">
    <source>
        <dbReference type="EnsemblProtists" id="EKX32329"/>
    </source>
</evidence>
<dbReference type="EnsemblProtists" id="EKX32329">
    <property type="protein sequence ID" value="EKX32329"/>
    <property type="gene ID" value="GUITHDRAFT_156359"/>
</dbReference>
<dbReference type="AlphaFoldDB" id="L1I8X0"/>
<gene>
    <name evidence="1" type="ORF">GUITHDRAFT_156359</name>
</gene>
<dbReference type="Proteomes" id="UP000011087">
    <property type="component" value="Unassembled WGS sequence"/>
</dbReference>
<proteinExistence type="predicted"/>
<dbReference type="OMA" id="FLAKDIW"/>
<dbReference type="PaxDb" id="55529-EKX32329"/>
<keyword evidence="3" id="KW-1185">Reference proteome</keyword>
<dbReference type="HOGENOM" id="CLU_1528039_0_0_1"/>
<reference evidence="1 3" key="1">
    <citation type="journal article" date="2012" name="Nature">
        <title>Algal genomes reveal evolutionary mosaicism and the fate of nucleomorphs.</title>
        <authorList>
            <consortium name="DOE Joint Genome Institute"/>
            <person name="Curtis B.A."/>
            <person name="Tanifuji G."/>
            <person name="Burki F."/>
            <person name="Gruber A."/>
            <person name="Irimia M."/>
            <person name="Maruyama S."/>
            <person name="Arias M.C."/>
            <person name="Ball S.G."/>
            <person name="Gile G.H."/>
            <person name="Hirakawa Y."/>
            <person name="Hopkins J.F."/>
            <person name="Kuo A."/>
            <person name="Rensing S.A."/>
            <person name="Schmutz J."/>
            <person name="Symeonidi A."/>
            <person name="Elias M."/>
            <person name="Eveleigh R.J."/>
            <person name="Herman E.K."/>
            <person name="Klute M.J."/>
            <person name="Nakayama T."/>
            <person name="Obornik M."/>
            <person name="Reyes-Prieto A."/>
            <person name="Armbrust E.V."/>
            <person name="Aves S.J."/>
            <person name="Beiko R.G."/>
            <person name="Coutinho P."/>
            <person name="Dacks J.B."/>
            <person name="Durnford D.G."/>
            <person name="Fast N.M."/>
            <person name="Green B.R."/>
            <person name="Grisdale C.J."/>
            <person name="Hempel F."/>
            <person name="Henrissat B."/>
            <person name="Hoppner M.P."/>
            <person name="Ishida K."/>
            <person name="Kim E."/>
            <person name="Koreny L."/>
            <person name="Kroth P.G."/>
            <person name="Liu Y."/>
            <person name="Malik S.B."/>
            <person name="Maier U.G."/>
            <person name="McRose D."/>
            <person name="Mock T."/>
            <person name="Neilson J.A."/>
            <person name="Onodera N.T."/>
            <person name="Poole A.M."/>
            <person name="Pritham E.J."/>
            <person name="Richards T.A."/>
            <person name="Rocap G."/>
            <person name="Roy S.W."/>
            <person name="Sarai C."/>
            <person name="Schaack S."/>
            <person name="Shirato S."/>
            <person name="Slamovits C.H."/>
            <person name="Spencer D.F."/>
            <person name="Suzuki S."/>
            <person name="Worden A.Z."/>
            <person name="Zauner S."/>
            <person name="Barry K."/>
            <person name="Bell C."/>
            <person name="Bharti A.K."/>
            <person name="Crow J.A."/>
            <person name="Grimwood J."/>
            <person name="Kramer R."/>
            <person name="Lindquist E."/>
            <person name="Lucas S."/>
            <person name="Salamov A."/>
            <person name="McFadden G.I."/>
            <person name="Lane C.E."/>
            <person name="Keeling P.J."/>
            <person name="Gray M.W."/>
            <person name="Grigoriev I.V."/>
            <person name="Archibald J.M."/>
        </authorList>
    </citation>
    <scope>NUCLEOTIDE SEQUENCE</scope>
    <source>
        <strain evidence="1 3">CCMP2712</strain>
    </source>
</reference>
<name>L1I8X0_GUITC</name>
<reference evidence="2" key="3">
    <citation type="submission" date="2016-03" db="UniProtKB">
        <authorList>
            <consortium name="EnsemblProtists"/>
        </authorList>
    </citation>
    <scope>IDENTIFICATION</scope>
</reference>
<protein>
    <submittedName>
        <fullName evidence="1 2">Uncharacterized protein</fullName>
    </submittedName>
</protein>
<dbReference type="EMBL" id="JH993196">
    <property type="protein sequence ID" value="EKX32329.1"/>
    <property type="molecule type" value="Genomic_DNA"/>
</dbReference>